<name>A0ABT0X442_9ACTN</name>
<evidence type="ECO:0000313" key="3">
    <source>
        <dbReference type="Proteomes" id="UP001167160"/>
    </source>
</evidence>
<dbReference type="Proteomes" id="UP001167160">
    <property type="component" value="Unassembled WGS sequence"/>
</dbReference>
<dbReference type="RefSeq" id="WP_251411936.1">
    <property type="nucleotide sequence ID" value="NZ_JAMQGM010000017.1"/>
</dbReference>
<proteinExistence type="predicted"/>
<reference evidence="2" key="1">
    <citation type="journal article" date="2023" name="Int. J. Syst. Evol. Microbiol.">
        <title>Streptomyces meridianus sp. nov. isolated from brackish water of the Tagus estuary in Alcochete, Portugal.</title>
        <authorList>
            <person name="Santos J.D.N."/>
            <person name="Klimek D."/>
            <person name="Calusinska M."/>
            <person name="Lobo Da Cunha A."/>
            <person name="Catita J."/>
            <person name="Goncalves H."/>
            <person name="Gonzalez I."/>
            <person name="Reyes F."/>
            <person name="Lage O.M."/>
        </authorList>
    </citation>
    <scope>NUCLEOTIDE SEQUENCE</scope>
    <source>
        <strain evidence="2">MTZ3.1</strain>
    </source>
</reference>
<feature type="transmembrane region" description="Helical" evidence="1">
    <location>
        <begin position="6"/>
        <end position="26"/>
    </location>
</feature>
<evidence type="ECO:0000256" key="1">
    <source>
        <dbReference type="SAM" id="Phobius"/>
    </source>
</evidence>
<keyword evidence="3" id="KW-1185">Reference proteome</keyword>
<keyword evidence="1" id="KW-0812">Transmembrane</keyword>
<accession>A0ABT0X442</accession>
<keyword evidence="1" id="KW-0472">Membrane</keyword>
<evidence type="ECO:0000313" key="2">
    <source>
        <dbReference type="EMBL" id="MCM2577316.1"/>
    </source>
</evidence>
<keyword evidence="1" id="KW-1133">Transmembrane helix</keyword>
<dbReference type="EMBL" id="JAMQGM010000017">
    <property type="protein sequence ID" value="MCM2577316.1"/>
    <property type="molecule type" value="Genomic_DNA"/>
</dbReference>
<sequence>MLPETELAPVVALTLTVLLVGLEQLVQWRYGAMGLVGLSLLGIGVKAKNTTCTSLGALVLVMLLTA</sequence>
<organism evidence="2 3">
    <name type="scientific">Streptomyces meridianus</name>
    <dbReference type="NCBI Taxonomy" id="2938945"/>
    <lineage>
        <taxon>Bacteria</taxon>
        <taxon>Bacillati</taxon>
        <taxon>Actinomycetota</taxon>
        <taxon>Actinomycetes</taxon>
        <taxon>Kitasatosporales</taxon>
        <taxon>Streptomycetaceae</taxon>
        <taxon>Streptomyces</taxon>
    </lineage>
</organism>
<comment type="caution">
    <text evidence="2">The sequence shown here is derived from an EMBL/GenBank/DDBJ whole genome shotgun (WGS) entry which is preliminary data.</text>
</comment>
<gene>
    <name evidence="2" type="ORF">M1E25_08115</name>
</gene>
<protein>
    <submittedName>
        <fullName evidence="2">Uncharacterized protein</fullName>
    </submittedName>
</protein>